<dbReference type="Proteomes" id="UP000824164">
    <property type="component" value="Unassembled WGS sequence"/>
</dbReference>
<reference evidence="1" key="1">
    <citation type="submission" date="2020-10" db="EMBL/GenBank/DDBJ databases">
        <authorList>
            <person name="Gilroy R."/>
        </authorList>
    </citation>
    <scope>NUCLEOTIDE SEQUENCE</scope>
    <source>
        <strain evidence="1">CHK187-14744</strain>
    </source>
</reference>
<proteinExistence type="predicted"/>
<protein>
    <submittedName>
        <fullName evidence="1">DUF1292 domain-containing protein</fullName>
    </submittedName>
</protein>
<comment type="caution">
    <text evidence="1">The sequence shown here is derived from an EMBL/GenBank/DDBJ whole genome shotgun (WGS) entry which is preliminary data.</text>
</comment>
<evidence type="ECO:0000313" key="1">
    <source>
        <dbReference type="EMBL" id="HIU01838.1"/>
    </source>
</evidence>
<name>A0A9D1HER2_9FIRM</name>
<accession>A0A9D1HER2</accession>
<gene>
    <name evidence="1" type="ORF">IAB63_01115</name>
</gene>
<dbReference type="EMBL" id="DVLT01000005">
    <property type="protein sequence ID" value="HIU01838.1"/>
    <property type="molecule type" value="Genomic_DNA"/>
</dbReference>
<reference evidence="1" key="2">
    <citation type="journal article" date="2021" name="PeerJ">
        <title>Extensive microbial diversity within the chicken gut microbiome revealed by metagenomics and culture.</title>
        <authorList>
            <person name="Gilroy R."/>
            <person name="Ravi A."/>
            <person name="Getino M."/>
            <person name="Pursley I."/>
            <person name="Horton D.L."/>
            <person name="Alikhan N.F."/>
            <person name="Baker D."/>
            <person name="Gharbi K."/>
            <person name="Hall N."/>
            <person name="Watson M."/>
            <person name="Adriaenssens E.M."/>
            <person name="Foster-Nyarko E."/>
            <person name="Jarju S."/>
            <person name="Secka A."/>
            <person name="Antonio M."/>
            <person name="Oren A."/>
            <person name="Chaudhuri R.R."/>
            <person name="La Ragione R."/>
            <person name="Hildebrand F."/>
            <person name="Pallen M.J."/>
        </authorList>
    </citation>
    <scope>NUCLEOTIDE SEQUENCE</scope>
    <source>
        <strain evidence="1">CHK187-14744</strain>
    </source>
</reference>
<evidence type="ECO:0000313" key="2">
    <source>
        <dbReference type="Proteomes" id="UP000824164"/>
    </source>
</evidence>
<sequence length="101" mass="11590">MKKTNDMDPAFWPEEEPQTFMVETEDGTEHLATIISVVTIDGIEYAIYSIENSRDPQLTDVLASYVLKDEDGYDTLADIDDPEDKRKVYNFIAELVYGKFD</sequence>
<organism evidence="1 2">
    <name type="scientific">Candidatus Onthocola gallistercoris</name>
    <dbReference type="NCBI Taxonomy" id="2840876"/>
    <lineage>
        <taxon>Bacteria</taxon>
        <taxon>Bacillati</taxon>
        <taxon>Bacillota</taxon>
        <taxon>Bacilli</taxon>
        <taxon>Candidatus Onthocola</taxon>
    </lineage>
</organism>
<dbReference type="AlphaFoldDB" id="A0A9D1HER2"/>